<dbReference type="InterPro" id="IPR023468">
    <property type="entry name" value="Riboflavin_kinase"/>
</dbReference>
<evidence type="ECO:0000256" key="12">
    <source>
        <dbReference type="ARBA" id="ARBA00047880"/>
    </source>
</evidence>
<dbReference type="SUPFAM" id="SSF52374">
    <property type="entry name" value="Nucleotidylyl transferase"/>
    <property type="match status" value="1"/>
</dbReference>
<evidence type="ECO:0000256" key="4">
    <source>
        <dbReference type="ARBA" id="ARBA00022643"/>
    </source>
</evidence>
<dbReference type="Proteomes" id="UP000279422">
    <property type="component" value="Unassembled WGS sequence"/>
</dbReference>
<gene>
    <name evidence="16" type="ORF">DRJ00_01700</name>
</gene>
<dbReference type="PANTHER" id="PTHR22749">
    <property type="entry name" value="RIBOFLAVIN KINASE/FMN ADENYLYLTRANSFERASE"/>
    <property type="match status" value="1"/>
</dbReference>
<evidence type="ECO:0000256" key="11">
    <source>
        <dbReference type="ARBA" id="ARBA00023268"/>
    </source>
</evidence>
<dbReference type="PIRSF" id="PIRSF004491">
    <property type="entry name" value="FAD_Synth"/>
    <property type="match status" value="1"/>
</dbReference>
<comment type="similarity">
    <text evidence="14">Belongs to the ribF family.</text>
</comment>
<dbReference type="EMBL" id="QMPZ01000010">
    <property type="protein sequence ID" value="RLE10367.1"/>
    <property type="molecule type" value="Genomic_DNA"/>
</dbReference>
<evidence type="ECO:0000256" key="6">
    <source>
        <dbReference type="ARBA" id="ARBA00022695"/>
    </source>
</evidence>
<evidence type="ECO:0000256" key="2">
    <source>
        <dbReference type="ARBA" id="ARBA00005201"/>
    </source>
</evidence>
<reference evidence="16 17" key="1">
    <citation type="submission" date="2018-06" db="EMBL/GenBank/DDBJ databases">
        <title>Extensive metabolic versatility and redundancy in microbially diverse, dynamic hydrothermal sediments.</title>
        <authorList>
            <person name="Dombrowski N."/>
            <person name="Teske A."/>
            <person name="Baker B.J."/>
        </authorList>
    </citation>
    <scope>NUCLEOTIDE SEQUENCE [LARGE SCALE GENOMIC DNA]</scope>
    <source>
        <strain evidence="16">B47_G16</strain>
    </source>
</reference>
<evidence type="ECO:0000256" key="3">
    <source>
        <dbReference type="ARBA" id="ARBA00022630"/>
    </source>
</evidence>
<evidence type="ECO:0000256" key="8">
    <source>
        <dbReference type="ARBA" id="ARBA00022777"/>
    </source>
</evidence>
<evidence type="ECO:0000256" key="9">
    <source>
        <dbReference type="ARBA" id="ARBA00022827"/>
    </source>
</evidence>
<evidence type="ECO:0000256" key="10">
    <source>
        <dbReference type="ARBA" id="ARBA00022840"/>
    </source>
</evidence>
<dbReference type="GO" id="GO:0008531">
    <property type="term" value="F:riboflavin kinase activity"/>
    <property type="evidence" value="ECO:0007669"/>
    <property type="project" value="UniProtKB-UniRule"/>
</dbReference>
<dbReference type="UniPathway" id="UPA00276">
    <property type="reaction ID" value="UER00406"/>
</dbReference>
<name>A0A497E5V5_UNCAE</name>
<keyword evidence="5 14" id="KW-0808">Transferase</keyword>
<dbReference type="Pfam" id="PF01687">
    <property type="entry name" value="Flavokinase"/>
    <property type="match status" value="1"/>
</dbReference>
<evidence type="ECO:0000256" key="14">
    <source>
        <dbReference type="PIRNR" id="PIRNR004491"/>
    </source>
</evidence>
<keyword evidence="9 14" id="KW-0274">FAD</keyword>
<dbReference type="NCBIfam" id="NF004160">
    <property type="entry name" value="PRK05627.1-3"/>
    <property type="match status" value="1"/>
</dbReference>
<evidence type="ECO:0000313" key="16">
    <source>
        <dbReference type="EMBL" id="RLE10367.1"/>
    </source>
</evidence>
<evidence type="ECO:0000256" key="1">
    <source>
        <dbReference type="ARBA" id="ARBA00004726"/>
    </source>
</evidence>
<comment type="catalytic activity">
    <reaction evidence="12 14">
        <text>riboflavin + ATP = FMN + ADP + H(+)</text>
        <dbReference type="Rhea" id="RHEA:14357"/>
        <dbReference type="ChEBI" id="CHEBI:15378"/>
        <dbReference type="ChEBI" id="CHEBI:30616"/>
        <dbReference type="ChEBI" id="CHEBI:57986"/>
        <dbReference type="ChEBI" id="CHEBI:58210"/>
        <dbReference type="ChEBI" id="CHEBI:456216"/>
        <dbReference type="EC" id="2.7.1.26"/>
    </reaction>
</comment>
<dbReference type="InterPro" id="IPR002606">
    <property type="entry name" value="Riboflavin_kinase_bac"/>
</dbReference>
<comment type="pathway">
    <text evidence="2 14">Cofactor biosynthesis; FMN biosynthesis; FMN from riboflavin (ATP route): step 1/1.</text>
</comment>
<dbReference type="InterPro" id="IPR015864">
    <property type="entry name" value="FAD_synthase"/>
</dbReference>
<evidence type="ECO:0000259" key="15">
    <source>
        <dbReference type="SMART" id="SM00904"/>
    </source>
</evidence>
<dbReference type="Gene3D" id="3.40.50.620">
    <property type="entry name" value="HUPs"/>
    <property type="match status" value="1"/>
</dbReference>
<evidence type="ECO:0000256" key="13">
    <source>
        <dbReference type="ARBA" id="ARBA00049494"/>
    </source>
</evidence>
<keyword evidence="6 14" id="KW-0548">Nucleotidyltransferase</keyword>
<sequence>MEVIKELPSTDEYRHSIITIGFYDGVHRGHQKVIGEMVNQARAKGVKSCVITFTPHPCEIFSHKPFPLLTTWEEKREIFQKLGVDLTIVLPFTRKLASLSPLSFMEMLNKHLEMEQIIVGEDFVFGKERKGDTSWLKKQENRFGYKLKVIPLLKTEKGKVSSSLIRDYLKKGKVREAAKWLGRPPTILGKVVRGKGRGRLIGYPTANLKPHPCKLLPCSGVYAGRITLEDGSYDSIINVGSSPTFGESFSRVEAHIINFEGDLYDREVKIELMERIREIRKFSSPTLLTKRLEKDKQIAEKILSGRKNDA</sequence>
<proteinExistence type="inferred from homology"/>
<dbReference type="Pfam" id="PF06574">
    <property type="entry name" value="FAD_syn"/>
    <property type="match status" value="1"/>
</dbReference>
<dbReference type="UniPathway" id="UPA00277">
    <property type="reaction ID" value="UER00407"/>
</dbReference>
<dbReference type="GO" id="GO:0009398">
    <property type="term" value="P:FMN biosynthetic process"/>
    <property type="evidence" value="ECO:0007669"/>
    <property type="project" value="UniProtKB-UniRule"/>
</dbReference>
<accession>A0A497E5V5</accession>
<keyword evidence="4 14" id="KW-0288">FMN</keyword>
<dbReference type="GO" id="GO:0006747">
    <property type="term" value="P:FAD biosynthetic process"/>
    <property type="evidence" value="ECO:0007669"/>
    <property type="project" value="UniProtKB-UniRule"/>
</dbReference>
<evidence type="ECO:0000256" key="5">
    <source>
        <dbReference type="ARBA" id="ARBA00022679"/>
    </source>
</evidence>
<feature type="domain" description="Riboflavin kinase" evidence="15">
    <location>
        <begin position="180"/>
        <end position="304"/>
    </location>
</feature>
<keyword evidence="11" id="KW-0511">Multifunctional enzyme</keyword>
<protein>
    <recommendedName>
        <fullName evidence="14">Riboflavin biosynthesis protein</fullName>
    </recommendedName>
    <domain>
        <recommendedName>
            <fullName evidence="14">Riboflavin kinase</fullName>
            <ecNumber evidence="14">2.7.1.26</ecNumber>
        </recommendedName>
        <alternativeName>
            <fullName evidence="14">Flavokinase</fullName>
        </alternativeName>
    </domain>
    <domain>
        <recommendedName>
            <fullName evidence="14">FMN adenylyltransferase</fullName>
            <ecNumber evidence="14">2.7.7.2</ecNumber>
        </recommendedName>
        <alternativeName>
            <fullName evidence="14">FAD pyrophosphorylase</fullName>
        </alternativeName>
        <alternativeName>
            <fullName evidence="14">FAD synthase</fullName>
        </alternativeName>
    </domain>
</protein>
<dbReference type="AlphaFoldDB" id="A0A497E5V5"/>
<keyword evidence="8 14" id="KW-0418">Kinase</keyword>
<dbReference type="GO" id="GO:0003919">
    <property type="term" value="F:FMN adenylyltransferase activity"/>
    <property type="evidence" value="ECO:0007669"/>
    <property type="project" value="UniProtKB-UniRule"/>
</dbReference>
<dbReference type="NCBIfam" id="TIGR00083">
    <property type="entry name" value="ribF"/>
    <property type="match status" value="1"/>
</dbReference>
<dbReference type="CDD" id="cd02064">
    <property type="entry name" value="FAD_synthetase_N"/>
    <property type="match status" value="1"/>
</dbReference>
<dbReference type="PANTHER" id="PTHR22749:SF6">
    <property type="entry name" value="RIBOFLAVIN KINASE"/>
    <property type="match status" value="1"/>
</dbReference>
<dbReference type="NCBIfam" id="NF004162">
    <property type="entry name" value="PRK05627.1-5"/>
    <property type="match status" value="1"/>
</dbReference>
<evidence type="ECO:0000313" key="17">
    <source>
        <dbReference type="Proteomes" id="UP000279422"/>
    </source>
</evidence>
<organism evidence="16 17">
    <name type="scientific">Aerophobetes bacterium</name>
    <dbReference type="NCBI Taxonomy" id="2030807"/>
    <lineage>
        <taxon>Bacteria</taxon>
        <taxon>Candidatus Aerophobota</taxon>
    </lineage>
</organism>
<comment type="pathway">
    <text evidence="1 14">Cofactor biosynthesis; FAD biosynthesis; FAD from FMN: step 1/1.</text>
</comment>
<dbReference type="SMART" id="SM00904">
    <property type="entry name" value="Flavokinase"/>
    <property type="match status" value="1"/>
</dbReference>
<dbReference type="SUPFAM" id="SSF82114">
    <property type="entry name" value="Riboflavin kinase-like"/>
    <property type="match status" value="1"/>
</dbReference>
<keyword evidence="10 14" id="KW-0067">ATP-binding</keyword>
<dbReference type="EC" id="2.7.1.26" evidence="14"/>
<dbReference type="FunFam" id="3.40.50.620:FF:000021">
    <property type="entry name" value="Riboflavin biosynthesis protein"/>
    <property type="match status" value="1"/>
</dbReference>
<comment type="caution">
    <text evidence="16">The sequence shown here is derived from an EMBL/GenBank/DDBJ whole genome shotgun (WGS) entry which is preliminary data.</text>
</comment>
<dbReference type="InterPro" id="IPR014729">
    <property type="entry name" value="Rossmann-like_a/b/a_fold"/>
</dbReference>
<evidence type="ECO:0000256" key="7">
    <source>
        <dbReference type="ARBA" id="ARBA00022741"/>
    </source>
</evidence>
<dbReference type="InterPro" id="IPR023465">
    <property type="entry name" value="Riboflavin_kinase_dom_sf"/>
</dbReference>
<dbReference type="Gene3D" id="2.40.30.30">
    <property type="entry name" value="Riboflavin kinase-like"/>
    <property type="match status" value="1"/>
</dbReference>
<dbReference type="GO" id="GO:0005524">
    <property type="term" value="F:ATP binding"/>
    <property type="evidence" value="ECO:0007669"/>
    <property type="project" value="UniProtKB-UniRule"/>
</dbReference>
<keyword evidence="7 14" id="KW-0547">Nucleotide-binding</keyword>
<dbReference type="InterPro" id="IPR015865">
    <property type="entry name" value="Riboflavin_kinase_bac/euk"/>
</dbReference>
<keyword evidence="3 14" id="KW-0285">Flavoprotein</keyword>
<dbReference type="EC" id="2.7.7.2" evidence="14"/>
<dbReference type="GO" id="GO:0009231">
    <property type="term" value="P:riboflavin biosynthetic process"/>
    <property type="evidence" value="ECO:0007669"/>
    <property type="project" value="InterPro"/>
</dbReference>
<comment type="catalytic activity">
    <reaction evidence="13 14">
        <text>FMN + ATP + H(+) = FAD + diphosphate</text>
        <dbReference type="Rhea" id="RHEA:17237"/>
        <dbReference type="ChEBI" id="CHEBI:15378"/>
        <dbReference type="ChEBI" id="CHEBI:30616"/>
        <dbReference type="ChEBI" id="CHEBI:33019"/>
        <dbReference type="ChEBI" id="CHEBI:57692"/>
        <dbReference type="ChEBI" id="CHEBI:58210"/>
        <dbReference type="EC" id="2.7.7.2"/>
    </reaction>
</comment>